<keyword evidence="3" id="KW-1185">Reference proteome</keyword>
<reference evidence="2 3" key="1">
    <citation type="submission" date="2020-04" db="EMBL/GenBank/DDBJ databases">
        <authorList>
            <person name="Alioto T."/>
            <person name="Alioto T."/>
            <person name="Gomez Garrido J."/>
        </authorList>
    </citation>
    <scope>NUCLEOTIDE SEQUENCE [LARGE SCALE GENOMIC DNA]</scope>
</reference>
<dbReference type="Proteomes" id="UP000494165">
    <property type="component" value="Unassembled WGS sequence"/>
</dbReference>
<accession>A0A8S1DHV8</accession>
<sequence>MTSSQPIEVKIYEASEEEDDPVVRVLSSSYTGPGSSGHGAPQHLFTPVTMSEVGREGRQWLTTRSVKRIDCRSMESLRQQSSTTTSSAHLSQASSCSLRSMESLRSSSTESTQHHQPDSACLLTANRYAACTYKSTSERDMRQVASCQEASSSAFDRTVFKRRAVSGEEIVRQNSTGGHSTGGGRSSTFLSATGLCEVAGGERKLFVPQHLSLPGSDSARRLTILSPHSPQPEAFQITSTMCTIKTRQRRAIVLPKLVLPRSESDVFSV</sequence>
<proteinExistence type="predicted"/>
<dbReference type="OrthoDB" id="6366805at2759"/>
<evidence type="ECO:0000256" key="1">
    <source>
        <dbReference type="SAM" id="MobiDB-lite"/>
    </source>
</evidence>
<dbReference type="EMBL" id="CADEPI010000188">
    <property type="protein sequence ID" value="CAB3379533.1"/>
    <property type="molecule type" value="Genomic_DNA"/>
</dbReference>
<dbReference type="AlphaFoldDB" id="A0A8S1DHV8"/>
<comment type="caution">
    <text evidence="2">The sequence shown here is derived from an EMBL/GenBank/DDBJ whole genome shotgun (WGS) entry which is preliminary data.</text>
</comment>
<organism evidence="2 3">
    <name type="scientific">Cloeon dipterum</name>
    <dbReference type="NCBI Taxonomy" id="197152"/>
    <lineage>
        <taxon>Eukaryota</taxon>
        <taxon>Metazoa</taxon>
        <taxon>Ecdysozoa</taxon>
        <taxon>Arthropoda</taxon>
        <taxon>Hexapoda</taxon>
        <taxon>Insecta</taxon>
        <taxon>Pterygota</taxon>
        <taxon>Palaeoptera</taxon>
        <taxon>Ephemeroptera</taxon>
        <taxon>Pisciforma</taxon>
        <taxon>Baetidae</taxon>
        <taxon>Cloeon</taxon>
    </lineage>
</organism>
<feature type="region of interest" description="Disordered" evidence="1">
    <location>
        <begin position="75"/>
        <end position="118"/>
    </location>
</feature>
<gene>
    <name evidence="2" type="ORF">CLODIP_2_CD15896</name>
</gene>
<feature type="compositionally biased region" description="Low complexity" evidence="1">
    <location>
        <begin position="76"/>
        <end position="111"/>
    </location>
</feature>
<protein>
    <submittedName>
        <fullName evidence="2">Uncharacterized protein</fullName>
    </submittedName>
</protein>
<name>A0A8S1DHV8_9INSE</name>
<evidence type="ECO:0000313" key="3">
    <source>
        <dbReference type="Proteomes" id="UP000494165"/>
    </source>
</evidence>
<evidence type="ECO:0000313" key="2">
    <source>
        <dbReference type="EMBL" id="CAB3379533.1"/>
    </source>
</evidence>